<evidence type="ECO:0000256" key="5">
    <source>
        <dbReference type="RuleBase" id="RU364071"/>
    </source>
</evidence>
<dbReference type="NCBIfam" id="TIGR01833">
    <property type="entry name" value="HMG-CoA-S_euk"/>
    <property type="match status" value="1"/>
</dbReference>
<comment type="caution">
    <text evidence="9">The sequence shown here is derived from an EMBL/GenBank/DDBJ whole genome shotgun (WGS) entry which is preliminary data.</text>
</comment>
<keyword evidence="5" id="KW-0443">Lipid metabolism</keyword>
<dbReference type="Pfam" id="PF08540">
    <property type="entry name" value="HMG_CoA_synt_C"/>
    <property type="match status" value="2"/>
</dbReference>
<comment type="similarity">
    <text evidence="1 5">Belongs to the thiolase-like superfamily. HMG-CoA synthase family.</text>
</comment>
<keyword evidence="5" id="KW-1207">Sterol metabolism</keyword>
<keyword evidence="10" id="KW-1185">Reference proteome</keyword>
<feature type="active site" description="Proton donor/acceptor" evidence="3">
    <location>
        <position position="283"/>
    </location>
</feature>
<feature type="region of interest" description="Disordered" evidence="6">
    <location>
        <begin position="1"/>
        <end position="38"/>
    </location>
</feature>
<keyword evidence="2 5" id="KW-0808">Transferase</keyword>
<evidence type="ECO:0000256" key="4">
    <source>
        <dbReference type="PIRSR" id="PIRSR610122-2"/>
    </source>
</evidence>
<accession>A0AB34IQK4</accession>
<dbReference type="PANTHER" id="PTHR43323">
    <property type="entry name" value="3-HYDROXY-3-METHYLGLUTARYL COENZYME A SYNTHASE"/>
    <property type="match status" value="1"/>
</dbReference>
<feature type="binding site" evidence="4">
    <location>
        <position position="249"/>
    </location>
    <ligand>
        <name>CoA</name>
        <dbReference type="ChEBI" id="CHEBI:57287"/>
    </ligand>
</feature>
<keyword evidence="5" id="KW-0756">Sterol biosynthesis</keyword>
<feature type="domain" description="Hydroxymethylglutaryl-coenzyme A synthase C-terminal" evidence="8">
    <location>
        <begin position="221"/>
        <end position="299"/>
    </location>
</feature>
<feature type="region of interest" description="Disordered" evidence="6">
    <location>
        <begin position="481"/>
        <end position="522"/>
    </location>
</feature>
<dbReference type="GO" id="GO:0006084">
    <property type="term" value="P:acetyl-CoA metabolic process"/>
    <property type="evidence" value="ECO:0007669"/>
    <property type="project" value="InterPro"/>
</dbReference>
<feature type="active site" description="Proton donor/acceptor" evidence="3">
    <location>
        <position position="124"/>
    </location>
</feature>
<dbReference type="CDD" id="cd00827">
    <property type="entry name" value="init_cond_enzymes"/>
    <property type="match status" value="1"/>
</dbReference>
<evidence type="ECO:0000313" key="10">
    <source>
        <dbReference type="Proteomes" id="UP001515480"/>
    </source>
</evidence>
<feature type="domain" description="Hydroxymethylglutaryl-coenzyme A synthase N-terminal" evidence="7">
    <location>
        <begin position="46"/>
        <end position="214"/>
    </location>
</feature>
<dbReference type="InterPro" id="IPR013746">
    <property type="entry name" value="HMG_CoA_synt_C_dom"/>
</dbReference>
<reference evidence="9 10" key="1">
    <citation type="journal article" date="2024" name="Science">
        <title>Giant polyketide synthase enzymes in the biosynthesis of giant marine polyether toxins.</title>
        <authorList>
            <person name="Fallon T.R."/>
            <person name="Shende V.V."/>
            <person name="Wierzbicki I.H."/>
            <person name="Pendleton A.L."/>
            <person name="Watervoot N.F."/>
            <person name="Auber R.P."/>
            <person name="Gonzalez D.J."/>
            <person name="Wisecaver J.H."/>
            <person name="Moore B.S."/>
        </authorList>
    </citation>
    <scope>NUCLEOTIDE SEQUENCE [LARGE SCALE GENOMIC DNA]</scope>
    <source>
        <strain evidence="9 10">12B1</strain>
    </source>
</reference>
<gene>
    <name evidence="9" type="ORF">AB1Y20_010897</name>
</gene>
<evidence type="ECO:0000256" key="3">
    <source>
        <dbReference type="PIRSR" id="PIRSR610122-1"/>
    </source>
</evidence>
<dbReference type="PANTHER" id="PTHR43323:SF2">
    <property type="entry name" value="HYDROXYMETHYLGLUTARYL-COA SYNTHASE"/>
    <property type="match status" value="1"/>
</dbReference>
<dbReference type="EMBL" id="JBGBPQ010000020">
    <property type="protein sequence ID" value="KAL1504492.1"/>
    <property type="molecule type" value="Genomic_DNA"/>
</dbReference>
<dbReference type="SUPFAM" id="SSF53901">
    <property type="entry name" value="Thiolase-like"/>
    <property type="match status" value="2"/>
</dbReference>
<dbReference type="Proteomes" id="UP001515480">
    <property type="component" value="Unassembled WGS sequence"/>
</dbReference>
<evidence type="ECO:0000256" key="6">
    <source>
        <dbReference type="SAM" id="MobiDB-lite"/>
    </source>
</evidence>
<comment type="catalytic activity">
    <reaction evidence="5">
        <text>acetoacetyl-CoA + acetyl-CoA + H2O = (3S)-3-hydroxy-3-methylglutaryl-CoA + CoA + H(+)</text>
        <dbReference type="Rhea" id="RHEA:10188"/>
        <dbReference type="ChEBI" id="CHEBI:15377"/>
        <dbReference type="ChEBI" id="CHEBI:15378"/>
        <dbReference type="ChEBI" id="CHEBI:43074"/>
        <dbReference type="ChEBI" id="CHEBI:57286"/>
        <dbReference type="ChEBI" id="CHEBI:57287"/>
        <dbReference type="ChEBI" id="CHEBI:57288"/>
        <dbReference type="EC" id="2.3.3.10"/>
    </reaction>
</comment>
<dbReference type="EC" id="2.3.3.10" evidence="5"/>
<name>A0AB34IQK4_PRYPA</name>
<organism evidence="9 10">
    <name type="scientific">Prymnesium parvum</name>
    <name type="common">Toxic golden alga</name>
    <dbReference type="NCBI Taxonomy" id="97485"/>
    <lineage>
        <taxon>Eukaryota</taxon>
        <taxon>Haptista</taxon>
        <taxon>Haptophyta</taxon>
        <taxon>Prymnesiophyceae</taxon>
        <taxon>Prymnesiales</taxon>
        <taxon>Prymnesiaceae</taxon>
        <taxon>Prymnesium</taxon>
    </lineage>
</organism>
<keyword evidence="5" id="KW-0753">Steroid metabolism</keyword>
<feature type="active site" description="Acyl-thioester intermediate" evidence="3">
    <location>
        <position position="158"/>
    </location>
</feature>
<dbReference type="GO" id="GO:0010142">
    <property type="term" value="P:farnesyl diphosphate biosynthetic process, mevalonate pathway"/>
    <property type="evidence" value="ECO:0007669"/>
    <property type="project" value="InterPro"/>
</dbReference>
<dbReference type="GO" id="GO:0004421">
    <property type="term" value="F:hydroxymethylglutaryl-CoA synthase activity"/>
    <property type="evidence" value="ECO:0007669"/>
    <property type="project" value="UniProtKB-EC"/>
</dbReference>
<proteinExistence type="inferred from homology"/>
<evidence type="ECO:0000259" key="7">
    <source>
        <dbReference type="Pfam" id="PF01154"/>
    </source>
</evidence>
<dbReference type="Pfam" id="PF01154">
    <property type="entry name" value="HMG_CoA_synt_N"/>
    <property type="match status" value="1"/>
</dbReference>
<dbReference type="Gene3D" id="3.40.47.10">
    <property type="match status" value="1"/>
</dbReference>
<keyword evidence="5" id="KW-0444">Lipid biosynthesis</keyword>
<comment type="pathway">
    <text evidence="5">Metabolic intermediate biosynthesis; (R)-mevalonate biosynthesis; (R)-mevalonate from acetyl-CoA: step 2/3.</text>
</comment>
<keyword evidence="5" id="KW-0752">Steroid biosynthesis</keyword>
<evidence type="ECO:0000256" key="2">
    <source>
        <dbReference type="ARBA" id="ARBA00022679"/>
    </source>
</evidence>
<evidence type="ECO:0000313" key="9">
    <source>
        <dbReference type="EMBL" id="KAL1504492.1"/>
    </source>
</evidence>
<protein>
    <recommendedName>
        <fullName evidence="5">Hydroxymethylglutaryl-CoA synthase</fullName>
        <shortName evidence="5">HMG-CoA synthase</shortName>
        <ecNumber evidence="5">2.3.3.10</ecNumber>
    </recommendedName>
    <alternativeName>
        <fullName evidence="5">3-hydroxy-3-methylglutaryl coenzyme A synthase</fullName>
    </alternativeName>
</protein>
<sequence length="537" mass="59946">MAHQPKLEDDLIERDGQLKPRHKHIPEDERPFKRLPSVPDDAITRRAGIHALEVYTPRHAVKATELEKAHGVDGKYTQGLMMQEFAGPGEDEDPVSLALTSVSRLLWRYRVKHAEVGMLYVGSESLLDRAKSIKSGVMSLFEEHGHYDVEGGDTYNACYGGTAALLNVTNWVTSWAWDGRWGIAVATDIADAPAAYRFMCGASCVAMLVGVDAPLYFQRERQTHILHRWDFYKPIGWPTMAPVVDGPGSIDVYYECLDACQEGLQAKTGIYNIVDEHSYMLYHLGSGPKFVKHAFERTCANSWGYTAPKNGRLKKYDGHLRLGRVEKMFNDKVCPGLRLAKRIGPMHTAATYTNMTSLLIHKNKDLVGKTINIFSYGSGCASTMFRLGVQELPGYLEHYHDYLDSRDYHDPATFDTIMGQYANTYGRFGWVARVDTKQRGGVFYLHECDAVGRRTYHLVADPEIKLSGPLVCAPIPRTKEQQAFDKEAMKPRPVDDDEEEKADAKAPPAAPPPAAGGNQNEALAGLLQLLAQAQQQQ</sequence>
<comment type="function">
    <text evidence="5">Catalyzes the condensation of acetyl-CoA with acetoacetyl-CoA to form HMG-CoA.</text>
</comment>
<dbReference type="AlphaFoldDB" id="A0AB34IQK4"/>
<feature type="compositionally biased region" description="Basic and acidic residues" evidence="6">
    <location>
        <begin position="481"/>
        <end position="494"/>
    </location>
</feature>
<dbReference type="InterPro" id="IPR016039">
    <property type="entry name" value="Thiolase-like"/>
</dbReference>
<feature type="compositionally biased region" description="Basic and acidic residues" evidence="6">
    <location>
        <begin position="1"/>
        <end position="18"/>
    </location>
</feature>
<evidence type="ECO:0000259" key="8">
    <source>
        <dbReference type="Pfam" id="PF08540"/>
    </source>
</evidence>
<feature type="domain" description="Hydroxymethylglutaryl-coenzyme A synthase C-terminal" evidence="8">
    <location>
        <begin position="326"/>
        <end position="457"/>
    </location>
</feature>
<evidence type="ECO:0000256" key="1">
    <source>
        <dbReference type="ARBA" id="ARBA00007061"/>
    </source>
</evidence>
<dbReference type="InterPro" id="IPR010122">
    <property type="entry name" value="HMG_CoA_synthase_euk"/>
</dbReference>
<dbReference type="InterPro" id="IPR013528">
    <property type="entry name" value="HMG_CoA_synth_N"/>
</dbReference>
<feature type="binding site" evidence="4">
    <location>
        <position position="289"/>
    </location>
    <ligand>
        <name>CoA</name>
        <dbReference type="ChEBI" id="CHEBI:57287"/>
    </ligand>
</feature>
<dbReference type="GO" id="GO:0016126">
    <property type="term" value="P:sterol biosynthetic process"/>
    <property type="evidence" value="ECO:0007669"/>
    <property type="project" value="UniProtKB-KW"/>
</dbReference>